<keyword evidence="4" id="KW-0804">Transcription</keyword>
<reference evidence="8" key="1">
    <citation type="submission" date="2021-02" db="EMBL/GenBank/DDBJ databases">
        <authorList>
            <person name="Nowell W R."/>
        </authorList>
    </citation>
    <scope>NUCLEOTIDE SEQUENCE</scope>
</reference>
<accession>A0A813RZC1</accession>
<evidence type="ECO:0000256" key="1">
    <source>
        <dbReference type="ARBA" id="ARBA00004123"/>
    </source>
</evidence>
<name>A0A813RZC1_ADIRI</name>
<dbReference type="Pfam" id="PF08598">
    <property type="entry name" value="Sds3"/>
    <property type="match status" value="1"/>
</dbReference>
<dbReference type="InterPro" id="IPR013907">
    <property type="entry name" value="Sds3"/>
</dbReference>
<feature type="compositionally biased region" description="Acidic residues" evidence="6">
    <location>
        <begin position="275"/>
        <end position="298"/>
    </location>
</feature>
<dbReference type="EMBL" id="CAJNOJ010000011">
    <property type="protein sequence ID" value="CAF0791832.1"/>
    <property type="molecule type" value="Genomic_DNA"/>
</dbReference>
<evidence type="ECO:0000256" key="4">
    <source>
        <dbReference type="ARBA" id="ARBA00023163"/>
    </source>
</evidence>
<dbReference type="AlphaFoldDB" id="A0A813RZC1"/>
<dbReference type="SMART" id="SM01401">
    <property type="entry name" value="Sds3"/>
    <property type="match status" value="1"/>
</dbReference>
<dbReference type="GO" id="GO:0005654">
    <property type="term" value="C:nucleoplasm"/>
    <property type="evidence" value="ECO:0007669"/>
    <property type="project" value="UniProtKB-ARBA"/>
</dbReference>
<proteinExistence type="predicted"/>
<evidence type="ECO:0000313" key="8">
    <source>
        <dbReference type="EMBL" id="CAF0791832.1"/>
    </source>
</evidence>
<dbReference type="Gene3D" id="1.20.5.1500">
    <property type="match status" value="1"/>
</dbReference>
<dbReference type="GO" id="GO:0010468">
    <property type="term" value="P:regulation of gene expression"/>
    <property type="evidence" value="ECO:0007669"/>
    <property type="project" value="UniProtKB-ARBA"/>
</dbReference>
<evidence type="ECO:0000313" key="10">
    <source>
        <dbReference type="Proteomes" id="UP000663852"/>
    </source>
</evidence>
<sequence length="320" mass="37224">MSSNDDPANLSPQTGTISSPHINPNYPNLTDLDDIDDDDEGIDDDGFESMDDIQQILQTFGTNDSSALTIDYFDSRRYEIMYEIMNVEKQFEQLKNILYDESLSLIDQKLQSIQNEEAPEYQDELRKLNDDMQLRLEIAKQRRQIELESLETYYQAELLSLQQTLENDKFLLHHQMHEEIEKKIEELETLKSKTQLCSNILQEMFPQNHQQLISPNKKRFESPESLKENKKQRKMNFSNGTNKNIDKDNLAIFYQLSDMDIIEDWAIIQSSLNGSDDEGGVGGDDDDDDDDDEDEDGDGSSQLHVNCYKQEQFDYDENRV</sequence>
<feature type="compositionally biased region" description="Acidic residues" evidence="6">
    <location>
        <begin position="31"/>
        <end position="47"/>
    </location>
</feature>
<keyword evidence="2" id="KW-0678">Repressor</keyword>
<feature type="compositionally biased region" description="Polar residues" evidence="6">
    <location>
        <begin position="1"/>
        <end position="28"/>
    </location>
</feature>
<comment type="caution">
    <text evidence="8">The sequence shown here is derived from an EMBL/GenBank/DDBJ whole genome shotgun (WGS) entry which is preliminary data.</text>
</comment>
<protein>
    <submittedName>
        <fullName evidence="8">Uncharacterized protein</fullName>
    </submittedName>
</protein>
<feature type="region of interest" description="Disordered" evidence="6">
    <location>
        <begin position="272"/>
        <end position="320"/>
    </location>
</feature>
<evidence type="ECO:0000256" key="2">
    <source>
        <dbReference type="ARBA" id="ARBA00022491"/>
    </source>
</evidence>
<evidence type="ECO:0000256" key="3">
    <source>
        <dbReference type="ARBA" id="ARBA00023015"/>
    </source>
</evidence>
<comment type="subcellular location">
    <subcellularLocation>
        <location evidence="1">Nucleus</location>
    </subcellularLocation>
</comment>
<evidence type="ECO:0000313" key="7">
    <source>
        <dbReference type="EMBL" id="CAF0747888.1"/>
    </source>
</evidence>
<evidence type="ECO:0000313" key="9">
    <source>
        <dbReference type="Proteomes" id="UP000663828"/>
    </source>
</evidence>
<gene>
    <name evidence="8" type="ORF">EDS130_LOCUS4389</name>
    <name evidence="7" type="ORF">XAT740_LOCUS256</name>
</gene>
<feature type="region of interest" description="Disordered" evidence="6">
    <location>
        <begin position="208"/>
        <end position="241"/>
    </location>
</feature>
<feature type="region of interest" description="Disordered" evidence="6">
    <location>
        <begin position="1"/>
        <end position="47"/>
    </location>
</feature>
<keyword evidence="9" id="KW-1185">Reference proteome</keyword>
<evidence type="ECO:0000256" key="5">
    <source>
        <dbReference type="ARBA" id="ARBA00023242"/>
    </source>
</evidence>
<dbReference type="Proteomes" id="UP000663852">
    <property type="component" value="Unassembled WGS sequence"/>
</dbReference>
<keyword evidence="5" id="KW-0539">Nucleus</keyword>
<dbReference type="OrthoDB" id="20886at2759"/>
<dbReference type="EMBL" id="CAJNOR010000007">
    <property type="protein sequence ID" value="CAF0747888.1"/>
    <property type="molecule type" value="Genomic_DNA"/>
</dbReference>
<dbReference type="PANTHER" id="PTHR21964">
    <property type="entry name" value="BREAST CANCER METASTASIS-SUPPRESSOR 1"/>
    <property type="match status" value="1"/>
</dbReference>
<keyword evidence="3" id="KW-0805">Transcription regulation</keyword>
<evidence type="ECO:0000256" key="6">
    <source>
        <dbReference type="SAM" id="MobiDB-lite"/>
    </source>
</evidence>
<feature type="compositionally biased region" description="Basic and acidic residues" evidence="6">
    <location>
        <begin position="218"/>
        <end position="229"/>
    </location>
</feature>
<dbReference type="Proteomes" id="UP000663828">
    <property type="component" value="Unassembled WGS sequence"/>
</dbReference>
<organism evidence="8 10">
    <name type="scientific">Adineta ricciae</name>
    <name type="common">Rotifer</name>
    <dbReference type="NCBI Taxonomy" id="249248"/>
    <lineage>
        <taxon>Eukaryota</taxon>
        <taxon>Metazoa</taxon>
        <taxon>Spiralia</taxon>
        <taxon>Gnathifera</taxon>
        <taxon>Rotifera</taxon>
        <taxon>Eurotatoria</taxon>
        <taxon>Bdelloidea</taxon>
        <taxon>Adinetida</taxon>
        <taxon>Adinetidae</taxon>
        <taxon>Adineta</taxon>
    </lineage>
</organism>